<proteinExistence type="predicted"/>
<dbReference type="EMBL" id="BPLQ01004169">
    <property type="protein sequence ID" value="GIY06049.1"/>
    <property type="molecule type" value="Genomic_DNA"/>
</dbReference>
<dbReference type="AlphaFoldDB" id="A0AAV4VKS8"/>
<evidence type="ECO:0000313" key="3">
    <source>
        <dbReference type="Proteomes" id="UP001054837"/>
    </source>
</evidence>
<protein>
    <submittedName>
        <fullName evidence="2">Uncharacterized protein</fullName>
    </submittedName>
</protein>
<reference evidence="2 3" key="1">
    <citation type="submission" date="2021-06" db="EMBL/GenBank/DDBJ databases">
        <title>Caerostris darwini draft genome.</title>
        <authorList>
            <person name="Kono N."/>
            <person name="Arakawa K."/>
        </authorList>
    </citation>
    <scope>NUCLEOTIDE SEQUENCE [LARGE SCALE GENOMIC DNA]</scope>
</reference>
<accession>A0AAV4VKS8</accession>
<evidence type="ECO:0000313" key="2">
    <source>
        <dbReference type="EMBL" id="GIY70633.1"/>
    </source>
</evidence>
<name>A0AAV4VKS8_9ARAC</name>
<comment type="caution">
    <text evidence="2">The sequence shown here is derived from an EMBL/GenBank/DDBJ whole genome shotgun (WGS) entry which is preliminary data.</text>
</comment>
<evidence type="ECO:0000313" key="1">
    <source>
        <dbReference type="EMBL" id="GIY06049.1"/>
    </source>
</evidence>
<dbReference type="Proteomes" id="UP001054837">
    <property type="component" value="Unassembled WGS sequence"/>
</dbReference>
<organism evidence="2 3">
    <name type="scientific">Caerostris darwini</name>
    <dbReference type="NCBI Taxonomy" id="1538125"/>
    <lineage>
        <taxon>Eukaryota</taxon>
        <taxon>Metazoa</taxon>
        <taxon>Ecdysozoa</taxon>
        <taxon>Arthropoda</taxon>
        <taxon>Chelicerata</taxon>
        <taxon>Arachnida</taxon>
        <taxon>Araneae</taxon>
        <taxon>Araneomorphae</taxon>
        <taxon>Entelegynae</taxon>
        <taxon>Araneoidea</taxon>
        <taxon>Araneidae</taxon>
        <taxon>Caerostris</taxon>
    </lineage>
</organism>
<dbReference type="EMBL" id="BPLQ01013211">
    <property type="protein sequence ID" value="GIY70633.1"/>
    <property type="molecule type" value="Genomic_DNA"/>
</dbReference>
<keyword evidence="3" id="KW-1185">Reference proteome</keyword>
<gene>
    <name evidence="2" type="ORF">CDAR_3751</name>
    <name evidence="1" type="ORF">CDAR_465111</name>
</gene>
<sequence length="99" mass="10898">MFPLLSSSCIRGISAFIVSHCCHYLTLLRANTSVTFIFNSFGLSSSSISQDFSQRLPLLLPLLLLLATSSASCEFLCYQRFPLQSSSYSAAGVFYSCDF</sequence>